<sequence>MLKKDVYDSELETNVVDYSSDEAYRKRKKLRIKAGLNRKMSGSGSYDSSEIDSKSIKLLISKLEKKV</sequence>
<accession>A0A699S9V3</accession>
<gene>
    <name evidence="1" type="ORF">Tci_866017</name>
</gene>
<proteinExistence type="predicted"/>
<protein>
    <submittedName>
        <fullName evidence="1">Uncharacterized protein</fullName>
    </submittedName>
</protein>
<reference evidence="1" key="1">
    <citation type="journal article" date="2019" name="Sci. Rep.">
        <title>Draft genome of Tanacetum cinerariifolium, the natural source of mosquito coil.</title>
        <authorList>
            <person name="Yamashiro T."/>
            <person name="Shiraishi A."/>
            <person name="Satake H."/>
            <person name="Nakayama K."/>
        </authorList>
    </citation>
    <scope>NUCLEOTIDE SEQUENCE</scope>
</reference>
<feature type="non-terminal residue" evidence="1">
    <location>
        <position position="67"/>
    </location>
</feature>
<evidence type="ECO:0000313" key="1">
    <source>
        <dbReference type="EMBL" id="GFC94047.1"/>
    </source>
</evidence>
<organism evidence="1">
    <name type="scientific">Tanacetum cinerariifolium</name>
    <name type="common">Dalmatian daisy</name>
    <name type="synonym">Chrysanthemum cinerariifolium</name>
    <dbReference type="NCBI Taxonomy" id="118510"/>
    <lineage>
        <taxon>Eukaryota</taxon>
        <taxon>Viridiplantae</taxon>
        <taxon>Streptophyta</taxon>
        <taxon>Embryophyta</taxon>
        <taxon>Tracheophyta</taxon>
        <taxon>Spermatophyta</taxon>
        <taxon>Magnoliopsida</taxon>
        <taxon>eudicotyledons</taxon>
        <taxon>Gunneridae</taxon>
        <taxon>Pentapetalae</taxon>
        <taxon>asterids</taxon>
        <taxon>campanulids</taxon>
        <taxon>Asterales</taxon>
        <taxon>Asteraceae</taxon>
        <taxon>Asteroideae</taxon>
        <taxon>Anthemideae</taxon>
        <taxon>Anthemidinae</taxon>
        <taxon>Tanacetum</taxon>
    </lineage>
</organism>
<comment type="caution">
    <text evidence="1">The sequence shown here is derived from an EMBL/GenBank/DDBJ whole genome shotgun (WGS) entry which is preliminary data.</text>
</comment>
<dbReference type="AlphaFoldDB" id="A0A699S9V3"/>
<name>A0A699S9V3_TANCI</name>
<dbReference type="EMBL" id="BKCJ011146717">
    <property type="protein sequence ID" value="GFC94047.1"/>
    <property type="molecule type" value="Genomic_DNA"/>
</dbReference>